<gene>
    <name evidence="6" type="ORF">H2200_005578</name>
</gene>
<organism evidence="6 7">
    <name type="scientific">Cladophialophora chaetospira</name>
    <dbReference type="NCBI Taxonomy" id="386627"/>
    <lineage>
        <taxon>Eukaryota</taxon>
        <taxon>Fungi</taxon>
        <taxon>Dikarya</taxon>
        <taxon>Ascomycota</taxon>
        <taxon>Pezizomycotina</taxon>
        <taxon>Eurotiomycetes</taxon>
        <taxon>Chaetothyriomycetidae</taxon>
        <taxon>Chaetothyriales</taxon>
        <taxon>Herpotrichiellaceae</taxon>
        <taxon>Cladophialophora</taxon>
    </lineage>
</organism>
<dbReference type="SUPFAM" id="SSF53474">
    <property type="entry name" value="alpha/beta-Hydrolases"/>
    <property type="match status" value="1"/>
</dbReference>
<protein>
    <recommendedName>
        <fullName evidence="5">Epoxide hydrolase N-terminal domain-containing protein</fullName>
    </recommendedName>
</protein>
<dbReference type="PIRSF" id="PIRSF001112">
    <property type="entry name" value="Epoxide_hydrolase"/>
    <property type="match status" value="1"/>
</dbReference>
<dbReference type="InterPro" id="IPR029058">
    <property type="entry name" value="AB_hydrolase_fold"/>
</dbReference>
<evidence type="ECO:0000313" key="7">
    <source>
        <dbReference type="Proteomes" id="UP001172673"/>
    </source>
</evidence>
<dbReference type="AlphaFoldDB" id="A0AA39CJZ5"/>
<dbReference type="GO" id="GO:0004301">
    <property type="term" value="F:epoxide hydrolase activity"/>
    <property type="evidence" value="ECO:0007669"/>
    <property type="project" value="TreeGrafter"/>
</dbReference>
<dbReference type="InterPro" id="IPR016292">
    <property type="entry name" value="Epoxide_hydrolase"/>
</dbReference>
<proteinExistence type="inferred from homology"/>
<dbReference type="GO" id="GO:0097176">
    <property type="term" value="P:epoxide metabolic process"/>
    <property type="evidence" value="ECO:0007669"/>
    <property type="project" value="TreeGrafter"/>
</dbReference>
<dbReference type="InterPro" id="IPR010497">
    <property type="entry name" value="Epoxide_hydro_N"/>
</dbReference>
<feature type="active site" description="Nucleophile" evidence="4">
    <location>
        <position position="189"/>
    </location>
</feature>
<dbReference type="Pfam" id="PF06441">
    <property type="entry name" value="EHN"/>
    <property type="match status" value="1"/>
</dbReference>
<dbReference type="InterPro" id="IPR000639">
    <property type="entry name" value="Epox_hydrolase-like"/>
</dbReference>
<reference evidence="6" key="1">
    <citation type="submission" date="2022-10" db="EMBL/GenBank/DDBJ databases">
        <title>Culturing micro-colonial fungi from biological soil crusts in the Mojave desert and describing Neophaeococcomyces mojavensis, and introducing the new genera and species Taxawa tesnikishii.</title>
        <authorList>
            <person name="Kurbessoian T."/>
            <person name="Stajich J.E."/>
        </authorList>
    </citation>
    <scope>NUCLEOTIDE SEQUENCE</scope>
    <source>
        <strain evidence="6">TK_41</strain>
    </source>
</reference>
<accession>A0AA39CJZ5</accession>
<feature type="domain" description="Epoxide hydrolase N-terminal" evidence="5">
    <location>
        <begin position="6"/>
        <end position="123"/>
    </location>
</feature>
<comment type="similarity">
    <text evidence="1">Belongs to the peptidase S33 family.</text>
</comment>
<evidence type="ECO:0000313" key="6">
    <source>
        <dbReference type="EMBL" id="KAJ9610801.1"/>
    </source>
</evidence>
<feature type="active site" description="Proton acceptor" evidence="4">
    <location>
        <position position="382"/>
    </location>
</feature>
<comment type="caution">
    <text evidence="6">The sequence shown here is derived from an EMBL/GenBank/DDBJ whole genome shotgun (WGS) entry which is preliminary data.</text>
</comment>
<dbReference type="Proteomes" id="UP001172673">
    <property type="component" value="Unassembled WGS sequence"/>
</dbReference>
<dbReference type="EMBL" id="JAPDRK010000007">
    <property type="protein sequence ID" value="KAJ9610801.1"/>
    <property type="molecule type" value="Genomic_DNA"/>
</dbReference>
<feature type="active site" description="Proton donor" evidence="4">
    <location>
        <position position="322"/>
    </location>
</feature>
<dbReference type="PRINTS" id="PR00412">
    <property type="entry name" value="EPOXHYDRLASE"/>
</dbReference>
<evidence type="ECO:0000256" key="1">
    <source>
        <dbReference type="ARBA" id="ARBA00010088"/>
    </source>
</evidence>
<sequence>MTDSDIQPYKISVPDSKVDRLKQKLDLYDLPTELSVSESPPWERGPPIADISRLARYWRNGYDWRKHEARLNATLPQFMTTIILENFGTYDIHFVHAKAEGVNEENAIPLLFAHGWPGSFLEVSKILPLLVNGDGKASPRFHVVAPSLVDFGFSGPSLKAGFTVKQHGEICHQLMLKLGYDQYVVQGGDLGYGIARYLALTYPSHCVAHHINLALPGKPTADKHPDLHAKIQSTPLTDWEKRGLARGSRHEKSGGGYMAIQSTRPQTIGIALAASPVALLAWIYDKLHSWTDGYDWTDDEILTWISIYEFSTAGPAGSLKIYFDENNSSDGPPFFWTCGQEYSHGSKLGISRFPAELSLPPKLWHHIMGEVVLMKEHDKGGHFAAWEVPDALVGDLREMFGRGGGAEGVVKGRSGYDERRKEEAK</sequence>
<keyword evidence="7" id="KW-1185">Reference proteome</keyword>
<evidence type="ECO:0000259" key="5">
    <source>
        <dbReference type="Pfam" id="PF06441"/>
    </source>
</evidence>
<dbReference type="PANTHER" id="PTHR21661">
    <property type="entry name" value="EPOXIDE HYDROLASE 1-RELATED"/>
    <property type="match status" value="1"/>
</dbReference>
<evidence type="ECO:0000256" key="3">
    <source>
        <dbReference type="ARBA" id="ARBA00022801"/>
    </source>
</evidence>
<keyword evidence="2" id="KW-0058">Aromatic hydrocarbons catabolism</keyword>
<dbReference type="Gene3D" id="3.40.50.1820">
    <property type="entry name" value="alpha/beta hydrolase"/>
    <property type="match status" value="1"/>
</dbReference>
<evidence type="ECO:0000256" key="2">
    <source>
        <dbReference type="ARBA" id="ARBA00022797"/>
    </source>
</evidence>
<name>A0AA39CJZ5_9EURO</name>
<dbReference type="PANTHER" id="PTHR21661:SF35">
    <property type="entry name" value="EPOXIDE HYDROLASE"/>
    <property type="match status" value="1"/>
</dbReference>
<keyword evidence="3" id="KW-0378">Hydrolase</keyword>
<evidence type="ECO:0000256" key="4">
    <source>
        <dbReference type="PIRSR" id="PIRSR001112-1"/>
    </source>
</evidence>